<gene>
    <name evidence="1" type="ORF">M8C21_021497</name>
</gene>
<feature type="non-terminal residue" evidence="1">
    <location>
        <position position="1"/>
    </location>
</feature>
<proteinExistence type="predicted"/>
<evidence type="ECO:0000313" key="2">
    <source>
        <dbReference type="Proteomes" id="UP001206925"/>
    </source>
</evidence>
<organism evidence="1 2">
    <name type="scientific">Ambrosia artemisiifolia</name>
    <name type="common">Common ragweed</name>
    <dbReference type="NCBI Taxonomy" id="4212"/>
    <lineage>
        <taxon>Eukaryota</taxon>
        <taxon>Viridiplantae</taxon>
        <taxon>Streptophyta</taxon>
        <taxon>Embryophyta</taxon>
        <taxon>Tracheophyta</taxon>
        <taxon>Spermatophyta</taxon>
        <taxon>Magnoliopsida</taxon>
        <taxon>eudicotyledons</taxon>
        <taxon>Gunneridae</taxon>
        <taxon>Pentapetalae</taxon>
        <taxon>asterids</taxon>
        <taxon>campanulids</taxon>
        <taxon>Asterales</taxon>
        <taxon>Asteraceae</taxon>
        <taxon>Asteroideae</taxon>
        <taxon>Heliantheae alliance</taxon>
        <taxon>Heliantheae</taxon>
        <taxon>Ambrosia</taxon>
    </lineage>
</organism>
<comment type="caution">
    <text evidence="1">The sequence shown here is derived from an EMBL/GenBank/DDBJ whole genome shotgun (WGS) entry which is preliminary data.</text>
</comment>
<dbReference type="AlphaFoldDB" id="A0AAD5BSX7"/>
<evidence type="ECO:0000313" key="1">
    <source>
        <dbReference type="EMBL" id="KAI7729002.1"/>
    </source>
</evidence>
<reference evidence="1" key="1">
    <citation type="submission" date="2022-06" db="EMBL/GenBank/DDBJ databases">
        <title>Uncovering the hologenomic basis of an extraordinary plant invasion.</title>
        <authorList>
            <person name="Bieker V.C."/>
            <person name="Martin M.D."/>
            <person name="Gilbert T."/>
            <person name="Hodgins K."/>
            <person name="Battlay P."/>
            <person name="Petersen B."/>
            <person name="Wilson J."/>
        </authorList>
    </citation>
    <scope>NUCLEOTIDE SEQUENCE</scope>
    <source>
        <strain evidence="1">AA19_3_7</strain>
        <tissue evidence="1">Leaf</tissue>
    </source>
</reference>
<dbReference type="Proteomes" id="UP001206925">
    <property type="component" value="Unassembled WGS sequence"/>
</dbReference>
<dbReference type="EMBL" id="JAMZMK010011092">
    <property type="protein sequence ID" value="KAI7729002.1"/>
    <property type="molecule type" value="Genomic_DNA"/>
</dbReference>
<name>A0AAD5BSX7_AMBAR</name>
<accession>A0AAD5BSX7</accession>
<keyword evidence="2" id="KW-1185">Reference proteome</keyword>
<sequence length="88" mass="9669">CYDVQRDVGQSADGGLKNINSKACEIEEVAQQPGDNEGQTFGDLPNSSMNMAQSSSFSRAIYSEIEEIGWEHLVKLAKDLSFVTFHVV</sequence>
<protein>
    <submittedName>
        <fullName evidence="1">Uncharacterized protein</fullName>
    </submittedName>
</protein>